<sequence>MIGIFLLAFIGVTRVFSQSIHSTGAFSYQGCSSIDPSCFGDPIVFSDGRLTPESCQLACQGHQFVALLPDSCRCGDDANGIQPTDEAKCDYPCMGDGTLGMCGSICPENTPVIANIYTRVTPSQGPTYGDPTSIQSSVAAAAETSCSSTDASSVGNPPQSSQRLTPEGPAPEVPTSFGNPAATNVPTSGYPATQTPQESPCTTQSNAGVNTASHNPQGPQGPLSPPGNAPEPKTISVPNQQVPNTTPSSNAPNYSSDCQSPQPDSYSGGDVPGIPGGKPGGDSSVDNCNPAGGPSLSPVVSESTLWPWPSKKPEGDPPAPSQVPASDSTSGVIPPLSSIGGFALLAAMIM</sequence>
<evidence type="ECO:0000256" key="1">
    <source>
        <dbReference type="SAM" id="MobiDB-lite"/>
    </source>
</evidence>
<dbReference type="InterPro" id="IPR002889">
    <property type="entry name" value="WSC_carb-bd"/>
</dbReference>
<evidence type="ECO:0000259" key="3">
    <source>
        <dbReference type="PROSITE" id="PS51212"/>
    </source>
</evidence>
<dbReference type="AlphaFoldDB" id="A0A395NG55"/>
<comment type="caution">
    <text evidence="4">The sequence shown here is derived from an EMBL/GenBank/DDBJ whole genome shotgun (WGS) entry which is preliminary data.</text>
</comment>
<name>A0A395NG55_TRIAR</name>
<feature type="compositionally biased region" description="Polar residues" evidence="1">
    <location>
        <begin position="176"/>
        <end position="215"/>
    </location>
</feature>
<protein>
    <submittedName>
        <fullName evidence="4">Twinfilin-1</fullName>
    </submittedName>
</protein>
<feature type="compositionally biased region" description="Polar residues" evidence="1">
    <location>
        <begin position="123"/>
        <end position="164"/>
    </location>
</feature>
<evidence type="ECO:0000313" key="4">
    <source>
        <dbReference type="EMBL" id="RFU74980.1"/>
    </source>
</evidence>
<evidence type="ECO:0000256" key="2">
    <source>
        <dbReference type="SAM" id="SignalP"/>
    </source>
</evidence>
<feature type="region of interest" description="Disordered" evidence="1">
    <location>
        <begin position="123"/>
        <end position="336"/>
    </location>
</feature>
<proteinExistence type="predicted"/>
<feature type="compositionally biased region" description="Polar residues" evidence="1">
    <location>
        <begin position="236"/>
        <end position="265"/>
    </location>
</feature>
<accession>A0A395NG55</accession>
<dbReference type="OrthoDB" id="5106279at2759"/>
<dbReference type="Pfam" id="PF01822">
    <property type="entry name" value="WSC"/>
    <property type="match status" value="1"/>
</dbReference>
<dbReference type="Proteomes" id="UP000266272">
    <property type="component" value="Unassembled WGS sequence"/>
</dbReference>
<gene>
    <name evidence="4" type="ORF">TARUN_7262</name>
</gene>
<reference evidence="4 5" key="1">
    <citation type="journal article" date="2018" name="PLoS Pathog.">
        <title>Evolution of structural diversity of trichothecenes, a family of toxins produced by plant pathogenic and entomopathogenic fungi.</title>
        <authorList>
            <person name="Proctor R.H."/>
            <person name="McCormick S.P."/>
            <person name="Kim H.S."/>
            <person name="Cardoza R.E."/>
            <person name="Stanley A.M."/>
            <person name="Lindo L."/>
            <person name="Kelly A."/>
            <person name="Brown D.W."/>
            <person name="Lee T."/>
            <person name="Vaughan M.M."/>
            <person name="Alexander N.J."/>
            <person name="Busman M."/>
            <person name="Gutierrez S."/>
        </authorList>
    </citation>
    <scope>NUCLEOTIDE SEQUENCE [LARGE SCALE GENOMIC DNA]</scope>
    <source>
        <strain evidence="4 5">IBT 40837</strain>
    </source>
</reference>
<feature type="signal peptide" evidence="2">
    <location>
        <begin position="1"/>
        <end position="17"/>
    </location>
</feature>
<dbReference type="EMBL" id="PXOA01000485">
    <property type="protein sequence ID" value="RFU74980.1"/>
    <property type="molecule type" value="Genomic_DNA"/>
</dbReference>
<keyword evidence="5" id="KW-1185">Reference proteome</keyword>
<organism evidence="4 5">
    <name type="scientific">Trichoderma arundinaceum</name>
    <dbReference type="NCBI Taxonomy" id="490622"/>
    <lineage>
        <taxon>Eukaryota</taxon>
        <taxon>Fungi</taxon>
        <taxon>Dikarya</taxon>
        <taxon>Ascomycota</taxon>
        <taxon>Pezizomycotina</taxon>
        <taxon>Sordariomycetes</taxon>
        <taxon>Hypocreomycetidae</taxon>
        <taxon>Hypocreales</taxon>
        <taxon>Hypocreaceae</taxon>
        <taxon>Trichoderma</taxon>
    </lineage>
</organism>
<feature type="compositionally biased region" description="Gly residues" evidence="1">
    <location>
        <begin position="270"/>
        <end position="280"/>
    </location>
</feature>
<evidence type="ECO:0000313" key="5">
    <source>
        <dbReference type="Proteomes" id="UP000266272"/>
    </source>
</evidence>
<feature type="chain" id="PRO_5017369052" evidence="2">
    <location>
        <begin position="18"/>
        <end position="350"/>
    </location>
</feature>
<keyword evidence="2" id="KW-0732">Signal</keyword>
<feature type="domain" description="WSC" evidence="3">
    <location>
        <begin position="25"/>
        <end position="120"/>
    </location>
</feature>
<dbReference type="PROSITE" id="PS51212">
    <property type="entry name" value="WSC"/>
    <property type="match status" value="1"/>
</dbReference>